<dbReference type="GO" id="GO:0005576">
    <property type="term" value="C:extracellular region"/>
    <property type="evidence" value="ECO:0007669"/>
    <property type="project" value="InterPro"/>
</dbReference>
<feature type="domain" description="Chitin-binding type-2" evidence="1">
    <location>
        <begin position="209"/>
        <end position="268"/>
    </location>
</feature>
<dbReference type="OrthoDB" id="6428908at2759"/>
<reference evidence="2" key="1">
    <citation type="submission" date="2014-05" db="EMBL/GenBank/DDBJ databases">
        <authorList>
            <person name="Chronopoulou M."/>
        </authorList>
    </citation>
    <scope>NUCLEOTIDE SEQUENCE</scope>
    <source>
        <tissue evidence="2">Whole organism</tissue>
    </source>
</reference>
<dbReference type="SUPFAM" id="SSF57625">
    <property type="entry name" value="Invertebrate chitin-binding proteins"/>
    <property type="match status" value="1"/>
</dbReference>
<dbReference type="InterPro" id="IPR052976">
    <property type="entry name" value="Scoloptoxin-like"/>
</dbReference>
<name>A0A0K2UPT7_LEPSM</name>
<protein>
    <submittedName>
        <fullName evidence="2">Putative LOC100159756 [Acyrthosiphon pisum]</fullName>
    </submittedName>
</protein>
<dbReference type="InterPro" id="IPR002557">
    <property type="entry name" value="Chitin-bd_dom"/>
</dbReference>
<organism evidence="2">
    <name type="scientific">Lepeophtheirus salmonis</name>
    <name type="common">Salmon louse</name>
    <name type="synonym">Caligus salmonis</name>
    <dbReference type="NCBI Taxonomy" id="72036"/>
    <lineage>
        <taxon>Eukaryota</taxon>
        <taxon>Metazoa</taxon>
        <taxon>Ecdysozoa</taxon>
        <taxon>Arthropoda</taxon>
        <taxon>Crustacea</taxon>
        <taxon>Multicrustacea</taxon>
        <taxon>Hexanauplia</taxon>
        <taxon>Copepoda</taxon>
        <taxon>Siphonostomatoida</taxon>
        <taxon>Caligidae</taxon>
        <taxon>Lepeophtheirus</taxon>
    </lineage>
</organism>
<sequence length="286" mass="32943">FLFTATILLIVNGQPKTKNRDGLRKAKTYSSIFSAMADMSKIQAQRRSEVREQKEIKFITTGTPLYNNENSYKSTARFVKTTFAPFIGKQIRRVSNSYPLILSTPSPVPLRERLSSNREDDQKEVLSMEELNVLMDYMRELLKSNYKKSSYDRDRSRTDESIAMNVKRFNIANKEMIDKIPSSKGPFMDSIPGNPGEDYPIFSSVPNTSFSCQDQNYAGFYADVETFCQAFYICQEGGFVDGFLCPNGTVFNQEYFICDWWFNVNCDIAEMFFPLNEFVYNSTSIF</sequence>
<dbReference type="PROSITE" id="PS50940">
    <property type="entry name" value="CHIT_BIND_II"/>
    <property type="match status" value="1"/>
</dbReference>
<dbReference type="Gene3D" id="2.170.140.10">
    <property type="entry name" value="Chitin binding domain"/>
    <property type="match status" value="1"/>
</dbReference>
<dbReference type="InterPro" id="IPR036508">
    <property type="entry name" value="Chitin-bd_dom_sf"/>
</dbReference>
<dbReference type="PANTHER" id="PTHR22933">
    <property type="entry name" value="FI18007P1-RELATED"/>
    <property type="match status" value="1"/>
</dbReference>
<dbReference type="PANTHER" id="PTHR22933:SF42">
    <property type="entry name" value="FI18455P1-RELATED"/>
    <property type="match status" value="1"/>
</dbReference>
<evidence type="ECO:0000313" key="2">
    <source>
        <dbReference type="EMBL" id="CDW40080.1"/>
    </source>
</evidence>
<dbReference type="GO" id="GO:0008061">
    <property type="term" value="F:chitin binding"/>
    <property type="evidence" value="ECO:0007669"/>
    <property type="project" value="InterPro"/>
</dbReference>
<proteinExistence type="predicted"/>
<evidence type="ECO:0000259" key="1">
    <source>
        <dbReference type="PROSITE" id="PS50940"/>
    </source>
</evidence>
<accession>A0A0K2UPT7</accession>
<dbReference type="AlphaFoldDB" id="A0A0K2UPT7"/>
<dbReference type="EMBL" id="HACA01022719">
    <property type="protein sequence ID" value="CDW40080.1"/>
    <property type="molecule type" value="Transcribed_RNA"/>
</dbReference>
<feature type="non-terminal residue" evidence="2">
    <location>
        <position position="1"/>
    </location>
</feature>
<dbReference type="SMART" id="SM00494">
    <property type="entry name" value="ChtBD2"/>
    <property type="match status" value="1"/>
</dbReference>
<dbReference type="Pfam" id="PF01607">
    <property type="entry name" value="CBM_14"/>
    <property type="match status" value="1"/>
</dbReference>